<organism evidence="1 2">
    <name type="scientific">Naganishia cerealis</name>
    <dbReference type="NCBI Taxonomy" id="610337"/>
    <lineage>
        <taxon>Eukaryota</taxon>
        <taxon>Fungi</taxon>
        <taxon>Dikarya</taxon>
        <taxon>Basidiomycota</taxon>
        <taxon>Agaricomycotina</taxon>
        <taxon>Tremellomycetes</taxon>
        <taxon>Filobasidiales</taxon>
        <taxon>Filobasidiaceae</taxon>
        <taxon>Naganishia</taxon>
    </lineage>
</organism>
<protein>
    <submittedName>
        <fullName evidence="1">Uncharacterized protein</fullName>
    </submittedName>
</protein>
<dbReference type="Proteomes" id="UP001241377">
    <property type="component" value="Unassembled WGS sequence"/>
</dbReference>
<evidence type="ECO:0000313" key="1">
    <source>
        <dbReference type="EMBL" id="KAJ9104124.1"/>
    </source>
</evidence>
<evidence type="ECO:0000313" key="2">
    <source>
        <dbReference type="Proteomes" id="UP001241377"/>
    </source>
</evidence>
<comment type="caution">
    <text evidence="1">The sequence shown here is derived from an EMBL/GenBank/DDBJ whole genome shotgun (WGS) entry which is preliminary data.</text>
</comment>
<sequence length="99" mass="11303">MSGKRYVKDVPPDSTRLGASTARYKGTLTTRQIQVISFLIQLILVAYGEYHDRHSVLKYTDVDYRVFSDAVHALWMPSKKDGNIAQGPLTRWMGWEIGE</sequence>
<gene>
    <name evidence="1" type="ORF">QFC19_004108</name>
</gene>
<keyword evidence="2" id="KW-1185">Reference proteome</keyword>
<reference evidence="1" key="1">
    <citation type="submission" date="2023-04" db="EMBL/GenBank/DDBJ databases">
        <title>Draft Genome sequencing of Naganishia species isolated from polar environments using Oxford Nanopore Technology.</title>
        <authorList>
            <person name="Leo P."/>
            <person name="Venkateswaran K."/>
        </authorList>
    </citation>
    <scope>NUCLEOTIDE SEQUENCE</scope>
    <source>
        <strain evidence="1">MNA-CCFEE 5261</strain>
    </source>
</reference>
<dbReference type="EMBL" id="JASBWR010000042">
    <property type="protein sequence ID" value="KAJ9104124.1"/>
    <property type="molecule type" value="Genomic_DNA"/>
</dbReference>
<accession>A0ACC2VXC6</accession>
<proteinExistence type="predicted"/>
<name>A0ACC2VXC6_9TREE</name>